<keyword evidence="3" id="KW-0597">Phosphoprotein</keyword>
<dbReference type="eggNOG" id="COG2205">
    <property type="taxonomic scope" value="Bacteria"/>
</dbReference>
<dbReference type="InterPro" id="IPR003661">
    <property type="entry name" value="HisK_dim/P_dom"/>
</dbReference>
<dbReference type="HOGENOM" id="CLU_000445_89_2_0"/>
<dbReference type="CDD" id="cd00082">
    <property type="entry name" value="HisKA"/>
    <property type="match status" value="1"/>
</dbReference>
<dbReference type="GO" id="GO:0004721">
    <property type="term" value="F:phosphoprotein phosphatase activity"/>
    <property type="evidence" value="ECO:0007669"/>
    <property type="project" value="TreeGrafter"/>
</dbReference>
<evidence type="ECO:0000256" key="2">
    <source>
        <dbReference type="ARBA" id="ARBA00012438"/>
    </source>
</evidence>
<dbReference type="PaxDb" id="667014-Thein_0395"/>
<accession>F8AAK5</accession>
<reference evidence="10" key="1">
    <citation type="submission" date="2011-04" db="EMBL/GenBank/DDBJ databases">
        <title>The complete genome of Thermodesulfatator indicus DSM 15286.</title>
        <authorList>
            <person name="Lucas S."/>
            <person name="Copeland A."/>
            <person name="Lapidus A."/>
            <person name="Bruce D."/>
            <person name="Goodwin L."/>
            <person name="Pitluck S."/>
            <person name="Peters L."/>
            <person name="Kyrpides N."/>
            <person name="Mavromatis K."/>
            <person name="Pagani I."/>
            <person name="Ivanova N."/>
            <person name="Saunders L."/>
            <person name="Detter J.C."/>
            <person name="Tapia R."/>
            <person name="Han C."/>
            <person name="Land M."/>
            <person name="Hauser L."/>
            <person name="Markowitz V."/>
            <person name="Cheng J.-F."/>
            <person name="Hugenholtz P."/>
            <person name="Woyke T."/>
            <person name="Wu D."/>
            <person name="Spring S."/>
            <person name="Schroeder M."/>
            <person name="Brambilla E."/>
            <person name="Klenk H.-P."/>
            <person name="Eisen J.A."/>
        </authorList>
    </citation>
    <scope>NUCLEOTIDE SEQUENCE [LARGE SCALE GENOMIC DNA]</scope>
    <source>
        <strain evidence="10">DSM 15286 / JCM 11887 / CIR29812</strain>
    </source>
</reference>
<dbReference type="STRING" id="667014.Thein_0395"/>
<dbReference type="OrthoDB" id="9813151at2"/>
<dbReference type="InterPro" id="IPR005467">
    <property type="entry name" value="His_kinase_dom"/>
</dbReference>
<dbReference type="Proteomes" id="UP000006793">
    <property type="component" value="Chromosome"/>
</dbReference>
<dbReference type="InterPro" id="IPR004358">
    <property type="entry name" value="Sig_transdc_His_kin-like_C"/>
</dbReference>
<dbReference type="SMART" id="SM00388">
    <property type="entry name" value="HisKA"/>
    <property type="match status" value="1"/>
</dbReference>
<evidence type="ECO:0000256" key="5">
    <source>
        <dbReference type="ARBA" id="ARBA00022777"/>
    </source>
</evidence>
<dbReference type="PANTHER" id="PTHR45453">
    <property type="entry name" value="PHOSPHATE REGULON SENSOR PROTEIN PHOR"/>
    <property type="match status" value="1"/>
</dbReference>
<organism evidence="9 10">
    <name type="scientific">Thermodesulfatator indicus (strain DSM 15286 / JCM 11887 / CIR29812)</name>
    <dbReference type="NCBI Taxonomy" id="667014"/>
    <lineage>
        <taxon>Bacteria</taxon>
        <taxon>Pseudomonadati</taxon>
        <taxon>Thermodesulfobacteriota</taxon>
        <taxon>Thermodesulfobacteria</taxon>
        <taxon>Thermodesulfobacteriales</taxon>
        <taxon>Thermodesulfatatoraceae</taxon>
        <taxon>Thermodesulfatator</taxon>
    </lineage>
</organism>
<dbReference type="PROSITE" id="PS50109">
    <property type="entry name" value="HIS_KIN"/>
    <property type="match status" value="1"/>
</dbReference>
<comment type="catalytic activity">
    <reaction evidence="1">
        <text>ATP + protein L-histidine = ADP + protein N-phospho-L-histidine.</text>
        <dbReference type="EC" id="2.7.13.3"/>
    </reaction>
</comment>
<dbReference type="Gene3D" id="3.30.565.10">
    <property type="entry name" value="Histidine kinase-like ATPase, C-terminal domain"/>
    <property type="match status" value="1"/>
</dbReference>
<keyword evidence="7" id="KW-0812">Transmembrane</keyword>
<keyword evidence="10" id="KW-1185">Reference proteome</keyword>
<dbReference type="InParanoid" id="F8AAK5"/>
<feature type="transmembrane region" description="Helical" evidence="7">
    <location>
        <begin position="6"/>
        <end position="24"/>
    </location>
</feature>
<dbReference type="PANTHER" id="PTHR45453:SF1">
    <property type="entry name" value="PHOSPHATE REGULON SENSOR PROTEIN PHOR"/>
    <property type="match status" value="1"/>
</dbReference>
<evidence type="ECO:0000313" key="9">
    <source>
        <dbReference type="EMBL" id="AEH44277.1"/>
    </source>
</evidence>
<dbReference type="GO" id="GO:0005886">
    <property type="term" value="C:plasma membrane"/>
    <property type="evidence" value="ECO:0007669"/>
    <property type="project" value="TreeGrafter"/>
</dbReference>
<dbReference type="FunFam" id="3.30.565.10:FF:000006">
    <property type="entry name" value="Sensor histidine kinase WalK"/>
    <property type="match status" value="1"/>
</dbReference>
<keyword evidence="4" id="KW-0808">Transferase</keyword>
<dbReference type="Pfam" id="PF02518">
    <property type="entry name" value="HATPase_c"/>
    <property type="match status" value="1"/>
</dbReference>
<dbReference type="InterPro" id="IPR003594">
    <property type="entry name" value="HATPase_dom"/>
</dbReference>
<dbReference type="RefSeq" id="WP_013907023.1">
    <property type="nucleotide sequence ID" value="NC_015681.1"/>
</dbReference>
<gene>
    <name evidence="9" type="ordered locus">Thein_0395</name>
</gene>
<evidence type="ECO:0000259" key="8">
    <source>
        <dbReference type="PROSITE" id="PS50109"/>
    </source>
</evidence>
<dbReference type="SUPFAM" id="SSF55874">
    <property type="entry name" value="ATPase domain of HSP90 chaperone/DNA topoisomerase II/histidine kinase"/>
    <property type="match status" value="1"/>
</dbReference>
<keyword evidence="7" id="KW-1133">Transmembrane helix</keyword>
<protein>
    <recommendedName>
        <fullName evidence="2">histidine kinase</fullName>
        <ecNumber evidence="2">2.7.13.3</ecNumber>
    </recommendedName>
</protein>
<dbReference type="EC" id="2.7.13.3" evidence="2"/>
<keyword evidence="5 9" id="KW-0418">Kinase</keyword>
<dbReference type="GO" id="GO:0000155">
    <property type="term" value="F:phosphorelay sensor kinase activity"/>
    <property type="evidence" value="ECO:0007669"/>
    <property type="project" value="InterPro"/>
</dbReference>
<sequence>MDTGLKINLFLSLVLIASWIYFVIKWRKRPISKETPPPKSSKPESKREISWPKIFDILEEGVVICKKDGSIVFLNPKAYSFLGVGRPNELPNLFDILRDPNIQQAIEKGEGRSFEKELFWPAYRVFKITTLAIDDALRALVFLDLTPFRKLSHIRRDFVAHLAHEFRTPLTAIEGYAEALLEEVPGDMRQDVSIIIKNTKRLSRLLKELQVLSRLELQGIPEEDFEVVDLKEVIQTAIETISIKAQNKKIIVHWKFPEQSVPVWGSFDDLLRAFINLLDNAIKFSPSGKNIWIVLEEKEKEWQVSIKDEGPGIKDYEKERIFERFYRGKDVKEAGTGLGLAIVKHVIQAHKGKIKVESSIGKGSEFIVKLPKHSPPQRKTS</sequence>
<evidence type="ECO:0000256" key="3">
    <source>
        <dbReference type="ARBA" id="ARBA00022553"/>
    </source>
</evidence>
<dbReference type="InterPro" id="IPR036890">
    <property type="entry name" value="HATPase_C_sf"/>
</dbReference>
<dbReference type="InterPro" id="IPR036097">
    <property type="entry name" value="HisK_dim/P_sf"/>
</dbReference>
<dbReference type="CDD" id="cd00075">
    <property type="entry name" value="HATPase"/>
    <property type="match status" value="1"/>
</dbReference>
<dbReference type="GO" id="GO:0016036">
    <property type="term" value="P:cellular response to phosphate starvation"/>
    <property type="evidence" value="ECO:0007669"/>
    <property type="project" value="TreeGrafter"/>
</dbReference>
<reference evidence="9 10" key="2">
    <citation type="journal article" date="2012" name="Stand. Genomic Sci.">
        <title>Complete genome sequence of the thermophilic sulfate-reducing ocean bacterium Thermodesulfatator indicus type strain (CIR29812(T)).</title>
        <authorList>
            <person name="Anderson I."/>
            <person name="Saunders E."/>
            <person name="Lapidus A."/>
            <person name="Nolan M."/>
            <person name="Lucas S."/>
            <person name="Tice H."/>
            <person name="Del Rio T.G."/>
            <person name="Cheng J.F."/>
            <person name="Han C."/>
            <person name="Tapia R."/>
            <person name="Goodwin L.A."/>
            <person name="Pitluck S."/>
            <person name="Liolios K."/>
            <person name="Mavromatis K."/>
            <person name="Pagani I."/>
            <person name="Ivanova N."/>
            <person name="Mikhailova N."/>
            <person name="Pati A."/>
            <person name="Chen A."/>
            <person name="Palaniappan K."/>
            <person name="Land M."/>
            <person name="Hauser L."/>
            <person name="Jeffries C.D."/>
            <person name="Chang Y.J."/>
            <person name="Brambilla E.M."/>
            <person name="Rohde M."/>
            <person name="Spring S."/>
            <person name="Goker M."/>
            <person name="Detter J.C."/>
            <person name="Woyke T."/>
            <person name="Bristow J."/>
            <person name="Eisen J.A."/>
            <person name="Markowitz V."/>
            <person name="Hugenholtz P."/>
            <person name="Kyrpides N.C."/>
            <person name="Klenk H.P."/>
        </authorList>
    </citation>
    <scope>NUCLEOTIDE SEQUENCE [LARGE SCALE GENOMIC DNA]</scope>
    <source>
        <strain evidence="10">DSM 15286 / JCM 11887 / CIR29812</strain>
    </source>
</reference>
<feature type="domain" description="Histidine kinase" evidence="8">
    <location>
        <begin position="161"/>
        <end position="374"/>
    </location>
</feature>
<dbReference type="AlphaFoldDB" id="F8AAK5"/>
<dbReference type="SMART" id="SM00387">
    <property type="entry name" value="HATPase_c"/>
    <property type="match status" value="1"/>
</dbReference>
<dbReference type="KEGG" id="tid:Thein_0395"/>
<evidence type="ECO:0000256" key="1">
    <source>
        <dbReference type="ARBA" id="ARBA00000085"/>
    </source>
</evidence>
<dbReference type="Pfam" id="PF00512">
    <property type="entry name" value="HisKA"/>
    <property type="match status" value="1"/>
</dbReference>
<keyword evidence="7" id="KW-0472">Membrane</keyword>
<evidence type="ECO:0000256" key="4">
    <source>
        <dbReference type="ARBA" id="ARBA00022679"/>
    </source>
</evidence>
<dbReference type="PRINTS" id="PR00344">
    <property type="entry name" value="BCTRLSENSOR"/>
</dbReference>
<proteinExistence type="predicted"/>
<dbReference type="FunCoup" id="F8AAK5">
    <property type="interactions" value="525"/>
</dbReference>
<evidence type="ECO:0000256" key="6">
    <source>
        <dbReference type="ARBA" id="ARBA00023012"/>
    </source>
</evidence>
<keyword evidence="6" id="KW-0902">Two-component regulatory system</keyword>
<name>F8AAK5_THEID</name>
<dbReference type="Gene3D" id="1.10.287.130">
    <property type="match status" value="1"/>
</dbReference>
<dbReference type="InterPro" id="IPR050351">
    <property type="entry name" value="BphY/WalK/GraS-like"/>
</dbReference>
<evidence type="ECO:0000313" key="10">
    <source>
        <dbReference type="Proteomes" id="UP000006793"/>
    </source>
</evidence>
<dbReference type="SUPFAM" id="SSF47384">
    <property type="entry name" value="Homodimeric domain of signal transducing histidine kinase"/>
    <property type="match status" value="1"/>
</dbReference>
<evidence type="ECO:0000256" key="7">
    <source>
        <dbReference type="SAM" id="Phobius"/>
    </source>
</evidence>
<dbReference type="EMBL" id="CP002683">
    <property type="protein sequence ID" value="AEH44277.1"/>
    <property type="molecule type" value="Genomic_DNA"/>
</dbReference>